<evidence type="ECO:0000313" key="2">
    <source>
        <dbReference type="Proteomes" id="UP001164250"/>
    </source>
</evidence>
<keyword evidence="2" id="KW-1185">Reference proteome</keyword>
<evidence type="ECO:0000313" key="1">
    <source>
        <dbReference type="EMBL" id="KAJ0090425.1"/>
    </source>
</evidence>
<organism evidence="1 2">
    <name type="scientific">Pistacia atlantica</name>
    <dbReference type="NCBI Taxonomy" id="434234"/>
    <lineage>
        <taxon>Eukaryota</taxon>
        <taxon>Viridiplantae</taxon>
        <taxon>Streptophyta</taxon>
        <taxon>Embryophyta</taxon>
        <taxon>Tracheophyta</taxon>
        <taxon>Spermatophyta</taxon>
        <taxon>Magnoliopsida</taxon>
        <taxon>eudicotyledons</taxon>
        <taxon>Gunneridae</taxon>
        <taxon>Pentapetalae</taxon>
        <taxon>rosids</taxon>
        <taxon>malvids</taxon>
        <taxon>Sapindales</taxon>
        <taxon>Anacardiaceae</taxon>
        <taxon>Pistacia</taxon>
    </lineage>
</organism>
<comment type="caution">
    <text evidence="1">The sequence shown here is derived from an EMBL/GenBank/DDBJ whole genome shotgun (WGS) entry which is preliminary data.</text>
</comment>
<dbReference type="Proteomes" id="UP001164250">
    <property type="component" value="Chromosome 8"/>
</dbReference>
<reference evidence="2" key="1">
    <citation type="journal article" date="2023" name="G3 (Bethesda)">
        <title>Genome assembly and association tests identify interacting loci associated with vigor, precocity, and sex in interspecific pistachio rootstocks.</title>
        <authorList>
            <person name="Palmer W."/>
            <person name="Jacygrad E."/>
            <person name="Sagayaradj S."/>
            <person name="Cavanaugh K."/>
            <person name="Han R."/>
            <person name="Bertier L."/>
            <person name="Beede B."/>
            <person name="Kafkas S."/>
            <person name="Golino D."/>
            <person name="Preece J."/>
            <person name="Michelmore R."/>
        </authorList>
    </citation>
    <scope>NUCLEOTIDE SEQUENCE [LARGE SCALE GENOMIC DNA]</scope>
</reference>
<proteinExistence type="predicted"/>
<protein>
    <submittedName>
        <fullName evidence="1">Uncharacterized protein</fullName>
    </submittedName>
</protein>
<gene>
    <name evidence="1" type="ORF">Patl1_13966</name>
</gene>
<dbReference type="EMBL" id="CM047904">
    <property type="protein sequence ID" value="KAJ0090425.1"/>
    <property type="molecule type" value="Genomic_DNA"/>
</dbReference>
<accession>A0ACC1AUR1</accession>
<name>A0ACC1AUR1_9ROSI</name>
<sequence length="204" mass="22953">MVLLKHVMKEKLLYKIHHLVSHPLFPLALLFTSLPPPQREYDNVPINYFDSQGAPVYAFSDPIIGHKYWDLCDCQPSGKYDYLVSYGAPPATPYPIHPTGWNDDPYLNLYYKKALKHISPSRRTTTFVAAPCAMYTSSLGPPPTTMPPSLTSPEAFPLLTPFTIDHTSHSWKIKDPITVNPDGNTKKPYPAETVLNWQSQNAVA</sequence>